<evidence type="ECO:0000256" key="5">
    <source>
        <dbReference type="SAM" id="Phobius"/>
    </source>
</evidence>
<dbReference type="Proteomes" id="UP000255283">
    <property type="component" value="Unassembled WGS sequence"/>
</dbReference>
<protein>
    <submittedName>
        <fullName evidence="7">Uncharacterized protein involved in outer membrane biogenesis</fullName>
    </submittedName>
</protein>
<sequence>MTKTLKWIGSAILAPMFFFLFLAILVYLPPVQNWAVKRVASYASEKMGMEVSVSHVNLEFPLDLGVEGIKVVRRNDSIPQIKDTVADIAKLVVDVQVLPLFSKQVMVDELDFRKMKVNTTNFIHEARIKGELSRLSLKAHGIDWGKEKVRVDDALVANGWLSVELSDTVKQDTTPSTNFWKIDIAHLKLRNTDFTLHLPGDTLKVNTLFTEADARRVLLDLHKGLYQVGQVDWLGGHAAYDNNFATATKGLDFNHLLLDSLELQADSFSYCDSRLAIRIHKGHFCEKSGIKVKTLTGTLLLDSIRLRLPDLQVQTTESVVKADVNMELNTFADTVPGRLRAILHGSIGKQDLMRFLSDMPTDFRRRWPNYPLRIDGSMKGNLRHLSFAGLQVSLPTAFRFKADGWAGNLTSVDKMRAKVKFDAKTFDLAFLTSLLDPALMKQINIPRGIGAEGSFSVDGQCYAARFIAREGGGQVAGSARMDAPRMAYQAKLQVHALPLQHFLPRQGLHPFTGYVEAEGMGTDLFSPKTRLTAHAKIEQFNFGGYNLDHIDATARVERGRINALIDSRNALLKGRLSVQALTHVKHLQATVSADLDKIDLFHLRISDTPIVASVCGHIDVGSDMKDYYQVRGLVSDITVWTDSMAYRPEDVVMDVLTRRDTTHAVVDCGDFHLNMDARGGYHHLQSQLTRLSNDFQIQLKARHIDQIALRHRFPLVRIYLDTGRDNFICHILERYGCFYKSVRADLTSSPQKGLDGYLSADSLVYSGVQLDTVRALFSSNDSVLNYNLQVINNKNNPQYTFKAIVSGTLGRSGSDLRTRIFDINNRLGLDVGMAATMEANGVRLSLTDTSPILGYKRFEANSDNYFFLADNRRVSAKLQLQASDGAGVDVFTNDDNTDALQDVTLSLHRFNLDKILSVIPYTPDVSGIMDGDFHAIQTAKELSVSSNISINNLVYEHSPVGNVSSEFVYMPKADGSHYVDGRLLYEDEEVGTLQGTYRSDGDGYLDAKIGLERLPLHFVNGFIPNQLMGLRGYGEGELDVKGSLKQPQVNGEVYLDSAHLFSIPYGVEMRFANDPVRIVGSHLLFENFEMFANNSSPLNIAGDFDFSNLDRMVLDVRMRAENFQLIAAKENYRSEAYGKAFVNFFGMMRGPLDNLQMRGRLDVLGTTDMTYVLRESELTTDNQLDELVKFVNFKDKKIQPISRPKPQGLDMAMSVGIDESAHILCALNADHSNYIDLMGGGELRMSYNPSDNLQLTGRYTLNNGKMKYSLPVIPLKTFSIQDGSRIEFTGDPYDPQLNITATEEVKASVNSGTGSGRSVDFECGVKLSKTLTHPGIQFIISAPNDMSIQDELNTMSVEERGKVAITMLASGMYLVDGNTSSFSMNSALSSFLNSEINNIAGSAIRSMGFDLGMTVDNSTNAAGGLHTDYNFKFAKRLWNNRLSVIVGGQVSTGAELDQNNHNNSFFDNVELEYRLDQNSSKYLRAFYDNSTYDWLEGRIGEYGIGFMWRRKLLHFRDIFRFRKEKSQLPPIQVSKDTVKSGAMTVPEKQKNR</sequence>
<evidence type="ECO:0000259" key="6">
    <source>
        <dbReference type="Pfam" id="PF04357"/>
    </source>
</evidence>
<evidence type="ECO:0000256" key="3">
    <source>
        <dbReference type="ARBA" id="ARBA00022989"/>
    </source>
</evidence>
<evidence type="ECO:0000256" key="4">
    <source>
        <dbReference type="ARBA" id="ARBA00023136"/>
    </source>
</evidence>
<keyword evidence="3 5" id="KW-1133">Transmembrane helix</keyword>
<evidence type="ECO:0000313" key="8">
    <source>
        <dbReference type="Proteomes" id="UP000255283"/>
    </source>
</evidence>
<reference evidence="7 8" key="1">
    <citation type="submission" date="2018-06" db="EMBL/GenBank/DDBJ databases">
        <authorList>
            <consortium name="Pathogen Informatics"/>
            <person name="Doyle S."/>
        </authorList>
    </citation>
    <scope>NUCLEOTIDE SEQUENCE [LARGE SCALE GENOMIC DNA]</scope>
    <source>
        <strain evidence="7 8">NCTC13063</strain>
    </source>
</reference>
<evidence type="ECO:0000256" key="1">
    <source>
        <dbReference type="ARBA" id="ARBA00004167"/>
    </source>
</evidence>
<evidence type="ECO:0000256" key="2">
    <source>
        <dbReference type="ARBA" id="ARBA00022692"/>
    </source>
</evidence>
<dbReference type="PANTHER" id="PTHR36985">
    <property type="entry name" value="TRANSLOCATION AND ASSEMBLY MODULE SUBUNIT TAMB"/>
    <property type="match status" value="1"/>
</dbReference>
<dbReference type="PANTHER" id="PTHR36985:SF1">
    <property type="entry name" value="TRANSLOCATION AND ASSEMBLY MODULE SUBUNIT TAMB"/>
    <property type="match status" value="1"/>
</dbReference>
<accession>A0AAQ1UGH1</accession>
<comment type="caution">
    <text evidence="7">The sequence shown here is derived from an EMBL/GenBank/DDBJ whole genome shotgun (WGS) entry which is preliminary data.</text>
</comment>
<organism evidence="7 8">
    <name type="scientific">Segatella buccae</name>
    <dbReference type="NCBI Taxonomy" id="28126"/>
    <lineage>
        <taxon>Bacteria</taxon>
        <taxon>Pseudomonadati</taxon>
        <taxon>Bacteroidota</taxon>
        <taxon>Bacteroidia</taxon>
        <taxon>Bacteroidales</taxon>
        <taxon>Prevotellaceae</taxon>
        <taxon>Segatella</taxon>
    </lineage>
</organism>
<dbReference type="GO" id="GO:0009306">
    <property type="term" value="P:protein secretion"/>
    <property type="evidence" value="ECO:0007669"/>
    <property type="project" value="InterPro"/>
</dbReference>
<dbReference type="InterPro" id="IPR007452">
    <property type="entry name" value="TamB_C"/>
</dbReference>
<proteinExistence type="predicted"/>
<feature type="transmembrane region" description="Helical" evidence="5">
    <location>
        <begin position="7"/>
        <end position="28"/>
    </location>
</feature>
<dbReference type="EMBL" id="UGTJ01000001">
    <property type="protein sequence ID" value="SUB79576.1"/>
    <property type="molecule type" value="Genomic_DNA"/>
</dbReference>
<gene>
    <name evidence="7" type="ORF">NCTC13063_00843</name>
</gene>
<feature type="domain" description="Translocation and assembly module TamB C-terminal" evidence="6">
    <location>
        <begin position="1096"/>
        <end position="1496"/>
    </location>
</feature>
<evidence type="ECO:0000313" key="7">
    <source>
        <dbReference type="EMBL" id="SUB79576.1"/>
    </source>
</evidence>
<name>A0AAQ1UGH1_9BACT</name>
<keyword evidence="2 5" id="KW-0812">Transmembrane</keyword>
<dbReference type="GO" id="GO:0005886">
    <property type="term" value="C:plasma membrane"/>
    <property type="evidence" value="ECO:0007669"/>
    <property type="project" value="InterPro"/>
</dbReference>
<keyword evidence="4 5" id="KW-0472">Membrane</keyword>
<dbReference type="RefSeq" id="WP_115153333.1">
    <property type="nucleotide sequence ID" value="NZ_DBFWLE010000018.1"/>
</dbReference>
<comment type="subcellular location">
    <subcellularLocation>
        <location evidence="1">Membrane</location>
        <topology evidence="1">Single-pass membrane protein</topology>
    </subcellularLocation>
</comment>
<dbReference type="Pfam" id="PF04357">
    <property type="entry name" value="TamB"/>
    <property type="match status" value="1"/>
</dbReference>